<feature type="domain" description="Ricin B lectin" evidence="2">
    <location>
        <begin position="485"/>
        <end position="573"/>
    </location>
</feature>
<dbReference type="RefSeq" id="WP_013498125.1">
    <property type="nucleotide sequence ID" value="NC_014833.1"/>
</dbReference>
<keyword evidence="1" id="KW-0732">Signal</keyword>
<organism evidence="3 4">
    <name type="scientific">Ruminococcus albus (strain ATCC 27210 / DSM 20455 / JCM 14654 / NCDO 2250 / 7)</name>
    <dbReference type="NCBI Taxonomy" id="697329"/>
    <lineage>
        <taxon>Bacteria</taxon>
        <taxon>Bacillati</taxon>
        <taxon>Bacillota</taxon>
        <taxon>Clostridia</taxon>
        <taxon>Eubacteriales</taxon>
        <taxon>Oscillospiraceae</taxon>
        <taxon>Ruminococcus</taxon>
    </lineage>
</organism>
<dbReference type="InterPro" id="IPR000772">
    <property type="entry name" value="Ricin_B_lectin"/>
</dbReference>
<accession>E6UGB9</accession>
<feature type="signal peptide" evidence="1">
    <location>
        <begin position="1"/>
        <end position="22"/>
    </location>
</feature>
<dbReference type="SUPFAM" id="SSF50370">
    <property type="entry name" value="Ricin B-like lectins"/>
    <property type="match status" value="2"/>
</dbReference>
<dbReference type="Gene3D" id="2.80.10.50">
    <property type="match status" value="2"/>
</dbReference>
<evidence type="ECO:0000313" key="4">
    <source>
        <dbReference type="Proteomes" id="UP000006919"/>
    </source>
</evidence>
<feature type="chain" id="PRO_5039046084" description="Ricin B lectin domain-containing protein" evidence="1">
    <location>
        <begin position="23"/>
        <end position="773"/>
    </location>
</feature>
<dbReference type="Proteomes" id="UP000006919">
    <property type="component" value="Chromosome"/>
</dbReference>
<dbReference type="KEGG" id="ral:Rumal_1451"/>
<protein>
    <recommendedName>
        <fullName evidence="2">Ricin B lectin domain-containing protein</fullName>
    </recommendedName>
</protein>
<proteinExistence type="predicted"/>
<dbReference type="CDD" id="cd00161">
    <property type="entry name" value="beta-trefoil_Ricin-like"/>
    <property type="match status" value="2"/>
</dbReference>
<sequence length="773" mass="86861" precursor="true">MNILKKAALSAMAAVMAITGLAATVPSLEVGAEHYGENELTAELEQIAALKKTVLNDYKTGKFTQYTAPSEWSVLCVKFSDVTFNKGTSGERRYTIPHNSDANTVIDHGIQRFEETMEDMSNGQVDFKITTIWVDEPVKVVYNHFGYGEIISQIKQVIPYNSFDSVFFFSSQEGTNGMTYDNLAGNTFGHSYVQPFNIAAEMKAIKNHYTIEQEEKECWTCGIMTHEFFHQVDAAAKEVLGETNFPMCHDYQVNGNRLPDEKVNDPKYGYLVKGETGKYDSLLVNKNKFKYVIGKYPDYLGDYYEAFFRGEIYYQESSTKQVRKGMFPSMWRYLDRTARLNRYNYTIRNVETGNYLKKEDEVDVPGASVLSSVKTTDLFSENVQWKLTANLSAADPAVFQLIPAADTTQLIRAEKGSPYGTAALYRSGWGTAETANKGFGFKLVPTTDSKGNFAYRIQSTLDVFKNCYFRDNGNGSVCIESNTKNNTWDIEKIGIQSGKYYIKNLKTRGALTVSNNAAAITEYSNGNGNVNQEWMIMEDKNGFFNIYSAVANTNLYFDVVDNNALEGNKVQLYGKSTRYADAQLFQFKKNCSGFYTIIFNRNPELCIAWNANKNQMELQKINGSAEQTWDIGQTQKTPSIQSGKYYNIKTADGEYLSWNGSTVTKSASAAKWKITDKGNGYYWIEANTTNSIRFLDVFYSKNEEGTQIRVCTDTTLCADAEGARYAQNWAFVPNADGTLKIMPKLTFARGLKFSGTNAQLSSTPDSFTLVLAK</sequence>
<dbReference type="HOGENOM" id="CLU_361652_0_0_9"/>
<dbReference type="InterPro" id="IPR035992">
    <property type="entry name" value="Ricin_B-like_lectins"/>
</dbReference>
<name>E6UGB9_RUMA7</name>
<evidence type="ECO:0000313" key="3">
    <source>
        <dbReference type="EMBL" id="ADU21957.1"/>
    </source>
</evidence>
<reference evidence="3 4" key="1">
    <citation type="journal article" date="2011" name="J. Bacteriol.">
        <title>Complete genome of the cellulolytic ruminal bacterium Ruminococcus albus 7.</title>
        <authorList>
            <person name="Suen G."/>
            <person name="Stevenson D.M."/>
            <person name="Bruce D.C."/>
            <person name="Chertkov O."/>
            <person name="Copeland A."/>
            <person name="Cheng J.F."/>
            <person name="Detter C."/>
            <person name="Detter J.C."/>
            <person name="Goodwin L.A."/>
            <person name="Han C.S."/>
            <person name="Hauser L.J."/>
            <person name="Ivanova N.N."/>
            <person name="Kyrpides N.C."/>
            <person name="Land M.L."/>
            <person name="Lapidus A."/>
            <person name="Lucas S."/>
            <person name="Ovchinnikova G."/>
            <person name="Pitluck S."/>
            <person name="Tapia R."/>
            <person name="Woyke T."/>
            <person name="Boyum J."/>
            <person name="Mead D."/>
            <person name="Weimer P.J."/>
        </authorList>
    </citation>
    <scope>NUCLEOTIDE SEQUENCE [LARGE SCALE GENOMIC DNA]</scope>
    <source>
        <strain evidence="4">ATCC 27210 / DSM 20455 / JCM 14654 / NCDO 2250 / 7</strain>
    </source>
</reference>
<dbReference type="AlphaFoldDB" id="E6UGB9"/>
<gene>
    <name evidence="3" type="ordered locus">Rumal_1451</name>
</gene>
<dbReference type="EMBL" id="CP002403">
    <property type="protein sequence ID" value="ADU21957.1"/>
    <property type="molecule type" value="Genomic_DNA"/>
</dbReference>
<dbReference type="OrthoDB" id="5513218at2"/>
<evidence type="ECO:0000256" key="1">
    <source>
        <dbReference type="SAM" id="SignalP"/>
    </source>
</evidence>
<dbReference type="Pfam" id="PF14200">
    <property type="entry name" value="RicinB_lectin_2"/>
    <property type="match status" value="1"/>
</dbReference>
<evidence type="ECO:0000259" key="2">
    <source>
        <dbReference type="Pfam" id="PF14200"/>
    </source>
</evidence>
<dbReference type="PROSITE" id="PS50231">
    <property type="entry name" value="RICIN_B_LECTIN"/>
    <property type="match status" value="1"/>
</dbReference>